<gene>
    <name evidence="17" type="ORF">C0Q70_16415</name>
</gene>
<evidence type="ECO:0000256" key="2">
    <source>
        <dbReference type="ARBA" id="ARBA00004502"/>
    </source>
</evidence>
<keyword evidence="14" id="KW-0753">Steroid metabolism</keyword>
<evidence type="ECO:0000259" key="16">
    <source>
        <dbReference type="SMART" id="SM01169"/>
    </source>
</evidence>
<dbReference type="SUPFAM" id="SSF56968">
    <property type="entry name" value="Lipovitellin-phosvitin complex, beta-sheet shell regions"/>
    <property type="match status" value="1"/>
</dbReference>
<evidence type="ECO:0000256" key="6">
    <source>
        <dbReference type="ARBA" id="ARBA00022525"/>
    </source>
</evidence>
<evidence type="ECO:0000256" key="12">
    <source>
        <dbReference type="ARBA" id="ARBA00023098"/>
    </source>
</evidence>
<name>A0A2T7NPS2_POMCA</name>
<dbReference type="Gene3D" id="2.20.80.10">
    <property type="entry name" value="Lipovitellin-phosvitin complex, chain A, domain 4"/>
    <property type="match status" value="1"/>
</dbReference>
<dbReference type="GO" id="GO:0008201">
    <property type="term" value="F:heparin binding"/>
    <property type="evidence" value="ECO:0007669"/>
    <property type="project" value="UniProtKB-KW"/>
</dbReference>
<reference evidence="17 18" key="1">
    <citation type="submission" date="2018-04" db="EMBL/GenBank/DDBJ databases">
        <title>The genome of golden apple snail Pomacea canaliculata provides insight into stress tolerance and invasive adaptation.</title>
        <authorList>
            <person name="Liu C."/>
            <person name="Liu B."/>
            <person name="Ren Y."/>
            <person name="Zhang Y."/>
            <person name="Wang H."/>
            <person name="Li S."/>
            <person name="Jiang F."/>
            <person name="Yin L."/>
            <person name="Zhang G."/>
            <person name="Qian W."/>
            <person name="Fan W."/>
        </authorList>
    </citation>
    <scope>NUCLEOTIDE SEQUENCE [LARGE SCALE GENOMIC DNA]</scope>
    <source>
        <strain evidence="17">SZHN2017</strain>
        <tissue evidence="17">Muscle</tissue>
    </source>
</reference>
<keyword evidence="12" id="KW-0443">Lipid metabolism</keyword>
<feature type="domain" description="Vitellinogen open beta-sheet" evidence="16">
    <location>
        <begin position="23"/>
        <end position="340"/>
    </location>
</feature>
<comment type="subcellular location">
    <subcellularLocation>
        <location evidence="1">Cytoplasm</location>
    </subcellularLocation>
    <subcellularLocation>
        <location evidence="2">Lipid droplet</location>
    </subcellularLocation>
    <subcellularLocation>
        <location evidence="3">Secreted</location>
    </subcellularLocation>
</comment>
<evidence type="ECO:0000256" key="4">
    <source>
        <dbReference type="ARBA" id="ARBA00022448"/>
    </source>
</evidence>
<evidence type="ECO:0000256" key="7">
    <source>
        <dbReference type="ARBA" id="ARBA00022548"/>
    </source>
</evidence>
<keyword evidence="4" id="KW-0813">Transport</keyword>
<dbReference type="GO" id="GO:0008203">
    <property type="term" value="P:cholesterol metabolic process"/>
    <property type="evidence" value="ECO:0007669"/>
    <property type="project" value="UniProtKB-KW"/>
</dbReference>
<keyword evidence="15" id="KW-0850">VLDL</keyword>
<keyword evidence="9" id="KW-0551">Lipid droplet</keyword>
<dbReference type="Proteomes" id="UP000245119">
    <property type="component" value="Linkage Group LG10"/>
</dbReference>
<dbReference type="SMART" id="SM01169">
    <property type="entry name" value="DUF1943"/>
    <property type="match status" value="1"/>
</dbReference>
<evidence type="ECO:0000256" key="13">
    <source>
        <dbReference type="ARBA" id="ARBA00023166"/>
    </source>
</evidence>
<keyword evidence="10" id="KW-0427">LDL</keyword>
<dbReference type="GO" id="GO:0005737">
    <property type="term" value="C:cytoplasm"/>
    <property type="evidence" value="ECO:0007669"/>
    <property type="project" value="UniProtKB-SubCell"/>
</dbReference>
<evidence type="ECO:0000256" key="3">
    <source>
        <dbReference type="ARBA" id="ARBA00004613"/>
    </source>
</evidence>
<keyword evidence="6" id="KW-0964">Secreted</keyword>
<evidence type="ECO:0000256" key="5">
    <source>
        <dbReference type="ARBA" id="ARBA00022490"/>
    </source>
</evidence>
<dbReference type="PANTHER" id="PTHR13769:SF1">
    <property type="entry name" value="APOLIPOPROTEIN B-100"/>
    <property type="match status" value="1"/>
</dbReference>
<dbReference type="AlphaFoldDB" id="A0A2T7NPS2"/>
<evidence type="ECO:0000256" key="9">
    <source>
        <dbReference type="ARBA" id="ARBA00022677"/>
    </source>
</evidence>
<dbReference type="PANTHER" id="PTHR13769">
    <property type="entry name" value="APOLIPOPROTEIN B"/>
    <property type="match status" value="1"/>
</dbReference>
<organism evidence="17 18">
    <name type="scientific">Pomacea canaliculata</name>
    <name type="common">Golden apple snail</name>
    <dbReference type="NCBI Taxonomy" id="400727"/>
    <lineage>
        <taxon>Eukaryota</taxon>
        <taxon>Metazoa</taxon>
        <taxon>Spiralia</taxon>
        <taxon>Lophotrochozoa</taxon>
        <taxon>Mollusca</taxon>
        <taxon>Gastropoda</taxon>
        <taxon>Caenogastropoda</taxon>
        <taxon>Architaenioglossa</taxon>
        <taxon>Ampullarioidea</taxon>
        <taxon>Ampullariidae</taxon>
        <taxon>Pomacea</taxon>
    </lineage>
</organism>
<dbReference type="Pfam" id="PF09172">
    <property type="entry name" value="Vit_open_b-sht"/>
    <property type="match status" value="1"/>
</dbReference>
<proteinExistence type="predicted"/>
<evidence type="ECO:0000256" key="11">
    <source>
        <dbReference type="ARBA" id="ARBA00023055"/>
    </source>
</evidence>
<dbReference type="GO" id="GO:0005811">
    <property type="term" value="C:lipid droplet"/>
    <property type="evidence" value="ECO:0007669"/>
    <property type="project" value="UniProtKB-SubCell"/>
</dbReference>
<evidence type="ECO:0000256" key="15">
    <source>
        <dbReference type="ARBA" id="ARBA00023313"/>
    </source>
</evidence>
<evidence type="ECO:0000256" key="8">
    <source>
        <dbReference type="ARBA" id="ARBA00022674"/>
    </source>
</evidence>
<dbReference type="STRING" id="400727.A0A2T7NPS2"/>
<keyword evidence="11" id="KW-0445">Lipid transport</keyword>
<dbReference type="GO" id="GO:0034362">
    <property type="term" value="C:low-density lipoprotein particle"/>
    <property type="evidence" value="ECO:0007669"/>
    <property type="project" value="UniProtKB-KW"/>
</dbReference>
<keyword evidence="18" id="KW-1185">Reference proteome</keyword>
<evidence type="ECO:0000256" key="10">
    <source>
        <dbReference type="ARBA" id="ARBA00022710"/>
    </source>
</evidence>
<dbReference type="InterPro" id="IPR015819">
    <property type="entry name" value="Lipid_transp_b-sht_shell"/>
</dbReference>
<accession>A0A2T7NPS2</accession>
<dbReference type="InterPro" id="IPR052418">
    <property type="entry name" value="Apolipoprotein_B"/>
</dbReference>
<evidence type="ECO:0000313" key="18">
    <source>
        <dbReference type="Proteomes" id="UP000245119"/>
    </source>
</evidence>
<keyword evidence="8" id="KW-0358">Heparin-binding</keyword>
<dbReference type="OrthoDB" id="6053481at2759"/>
<comment type="caution">
    <text evidence="17">The sequence shown here is derived from an EMBL/GenBank/DDBJ whole genome shotgun (WGS) entry which is preliminary data.</text>
</comment>
<evidence type="ECO:0000256" key="1">
    <source>
        <dbReference type="ARBA" id="ARBA00004496"/>
    </source>
</evidence>
<dbReference type="InterPro" id="IPR015255">
    <property type="entry name" value="Vitellinogen_open_b-sht"/>
</dbReference>
<sequence length="1081" mass="121765">MKEQSFQLPVIEELRGRGSHHGEFSFHTEVPVSKMPAGAKFVINVVYDPSRIVFSSVRVSLTITIGNFSHELVDIGLDVQGFENIAREFLGPEFQMERCPARSAHCQNYASRSVKTRKVPTFFFEDKTVVQALQELFQRVNMPSGDSPQAQLHIRLLGSDVGFLDLEDFIVIVKEAINPQSDKRPGRFQNLMQNIARGINLFIGKSQKMVEAKKIIPTVAGLPWHVQIDGTMVASAMLNVTNDISKFRKGDGPLESRGRLKASVAVAVSCRGAVHLGNFSKSGVQFNLSVLVNGETGGRLKLYFVPERKTTPRAQVLELGLEAPKHAINIFSIRSDLFTIHNDKYRTVLTPATQRQVQLCAPQFVQRWSGQRPCLSGFYQQTNGLSLTPFPLLSGPVYLDVRIIPADRALKEYTAAFTMTRDSTGIQARKQVFKADFSALGKLSSVHCGVDPLTMNVHVDGAVPEVGLQYDFELLSNQTGNDTSNHRKLSSVLSLQSRIMHSLILEVKKSEMQTSIASPQTGVPHSEPTLGIFYSLHWRPQSAPRNGHLSEYKFKNEGSISQSLSSNWKALDTMSIIVPGDNLTLVNSMSANYSYAQRYTTLYWTSNVGDPDEKLDVIRMHAEVHNTTTPGMHRYHYKMHLEYEGAYDVDLDGRLEGPVTDIVIHTAIDFRAMTKPRFEAVVVKPLQKTRQGGTFTSDNYRDAGSRRFSSVGSANNWLSEDTQQGGQNKTQAAKATLAAQGDKLQTSEKLFAVPMRIFSRPSWRIEMDARIKMDFNMSAAMSSDLVNFTLLFDAQQRRQWPFFYHFHKWQLADITAHRYDRSFSLLFDLERNDHFNYNLTLVSPRTNVSHAINFSTHSQELRTVQANMYLHSEQPQCDIRYIEASKLTPSGLVTTVDMNSTWLNLDFDMNIDFLTAGAIRGRKRFIIDGKVPFLLGPRQLDIEFSRESRSLPSLLLAYKNVENHTSNVLLQLQSRDAVLVTFSNRMAGAKKNTTSYQWRIHLAEPTVLQNSIEWDPKKSQEVLVSEVVDRITKAKMKQVAEQGLDPRQHVPLLVKVMKGGLKIVQELQMSWQNSETGESMS</sequence>
<keyword evidence="5" id="KW-0963">Cytoplasm</keyword>
<evidence type="ECO:0000313" key="17">
    <source>
        <dbReference type="EMBL" id="PVD23152.1"/>
    </source>
</evidence>
<dbReference type="GO" id="GO:0034361">
    <property type="term" value="C:very-low-density lipoprotein particle"/>
    <property type="evidence" value="ECO:0007669"/>
    <property type="project" value="UniProtKB-KW"/>
</dbReference>
<keyword evidence="13" id="KW-1207">Sterol metabolism</keyword>
<dbReference type="EMBL" id="PZQS01000010">
    <property type="protein sequence ID" value="PVD23152.1"/>
    <property type="molecule type" value="Genomic_DNA"/>
</dbReference>
<dbReference type="GO" id="GO:0005319">
    <property type="term" value="F:lipid transporter activity"/>
    <property type="evidence" value="ECO:0007669"/>
    <property type="project" value="InterPro"/>
</dbReference>
<keyword evidence="7" id="KW-0153">Cholesterol metabolism</keyword>
<evidence type="ECO:0000256" key="14">
    <source>
        <dbReference type="ARBA" id="ARBA00023221"/>
    </source>
</evidence>
<protein>
    <recommendedName>
        <fullName evidence="16">Vitellinogen open beta-sheet domain-containing protein</fullName>
    </recommendedName>
</protein>